<feature type="binding site" evidence="8">
    <location>
        <position position="120"/>
    </location>
    <ligand>
        <name>phosphoenolpyruvate</name>
        <dbReference type="ChEBI" id="CHEBI:58702"/>
    </ligand>
</feature>
<comment type="caution">
    <text evidence="8">Lacks conserved residue(s) required for the propagation of feature annotation.</text>
</comment>
<dbReference type="InterPro" id="IPR001986">
    <property type="entry name" value="Enolpyruvate_Tfrase_dom"/>
</dbReference>
<dbReference type="OrthoDB" id="9809920at2"/>
<feature type="binding site" evidence="8">
    <location>
        <position position="195"/>
    </location>
    <ligand>
        <name>3-phosphoshikimate</name>
        <dbReference type="ChEBI" id="CHEBI:145989"/>
    </ligand>
</feature>
<dbReference type="FunFam" id="3.65.10.10:FF:000011">
    <property type="entry name" value="3-phosphoshikimate 1-carboxyvinyltransferase"/>
    <property type="match status" value="1"/>
</dbReference>
<comment type="pathway">
    <text evidence="1 8">Metabolic intermediate biosynthesis; chorismate biosynthesis; chorismate from D-erythrose 4-phosphate and phosphoenolpyruvate: step 6/7.</text>
</comment>
<feature type="region of interest" description="Disordered" evidence="9">
    <location>
        <begin position="1"/>
        <end position="33"/>
    </location>
</feature>
<feature type="domain" description="Enolpyruvate transferase" evidence="10">
    <location>
        <begin position="33"/>
        <end position="448"/>
    </location>
</feature>
<dbReference type="PROSITE" id="PS00885">
    <property type="entry name" value="EPSP_SYNTHASE_2"/>
    <property type="match status" value="1"/>
</dbReference>
<evidence type="ECO:0000313" key="11">
    <source>
        <dbReference type="EMBL" id="TQL48567.1"/>
    </source>
</evidence>
<dbReference type="GO" id="GO:0005737">
    <property type="term" value="C:cytoplasm"/>
    <property type="evidence" value="ECO:0007669"/>
    <property type="project" value="UniProtKB-SubCell"/>
</dbReference>
<organism evidence="11 12">
    <name type="scientific">Homoserinimonas aerilata</name>
    <dbReference type="NCBI Taxonomy" id="1162970"/>
    <lineage>
        <taxon>Bacteria</taxon>
        <taxon>Bacillati</taxon>
        <taxon>Actinomycetota</taxon>
        <taxon>Actinomycetes</taxon>
        <taxon>Micrococcales</taxon>
        <taxon>Microbacteriaceae</taxon>
        <taxon>Homoserinimonas</taxon>
    </lineage>
</organism>
<dbReference type="GO" id="GO:0003866">
    <property type="term" value="F:3-phosphoshikimate 1-carboxyvinyltransferase activity"/>
    <property type="evidence" value="ECO:0007669"/>
    <property type="project" value="UniProtKB-UniRule"/>
</dbReference>
<dbReference type="FunFam" id="3.65.10.10:FF:000010">
    <property type="entry name" value="3-phosphoshikimate 1-carboxyvinyltransferase"/>
    <property type="match status" value="1"/>
</dbReference>
<feature type="binding site" evidence="8">
    <location>
        <position position="344"/>
    </location>
    <ligand>
        <name>3-phosphoshikimate</name>
        <dbReference type="ChEBI" id="CHEBI:145989"/>
    </ligand>
</feature>
<feature type="active site" description="Proton acceptor" evidence="8">
    <location>
        <position position="344"/>
    </location>
</feature>
<comment type="subunit">
    <text evidence="8">Monomer.</text>
</comment>
<dbReference type="EMBL" id="VFOM01000001">
    <property type="protein sequence ID" value="TQL48567.1"/>
    <property type="molecule type" value="Genomic_DNA"/>
</dbReference>
<dbReference type="InterPro" id="IPR036968">
    <property type="entry name" value="Enolpyruvate_Tfrase_sf"/>
</dbReference>
<accession>A0A542YKD7</accession>
<dbReference type="PANTHER" id="PTHR21090">
    <property type="entry name" value="AROM/DEHYDROQUINATE SYNTHASE"/>
    <property type="match status" value="1"/>
</dbReference>
<feature type="binding site" evidence="8">
    <location>
        <position position="416"/>
    </location>
    <ligand>
        <name>phosphoenolpyruvate</name>
        <dbReference type="ChEBI" id="CHEBI:58702"/>
    </ligand>
</feature>
<dbReference type="Proteomes" id="UP000317998">
    <property type="component" value="Unassembled WGS sequence"/>
</dbReference>
<evidence type="ECO:0000256" key="7">
    <source>
        <dbReference type="ARBA" id="ARBA00044633"/>
    </source>
</evidence>
<evidence type="ECO:0000256" key="8">
    <source>
        <dbReference type="HAMAP-Rule" id="MF_00210"/>
    </source>
</evidence>
<dbReference type="PROSITE" id="PS00104">
    <property type="entry name" value="EPSP_SYNTHASE_1"/>
    <property type="match status" value="1"/>
</dbReference>
<keyword evidence="4 8" id="KW-0028">Amino-acid biosynthesis</keyword>
<dbReference type="GO" id="GO:0009423">
    <property type="term" value="P:chorismate biosynthetic process"/>
    <property type="evidence" value="ECO:0007669"/>
    <property type="project" value="UniProtKB-UniRule"/>
</dbReference>
<feature type="binding site" evidence="8">
    <location>
        <position position="52"/>
    </location>
    <ligand>
        <name>3-phosphoshikimate</name>
        <dbReference type="ChEBI" id="CHEBI:145989"/>
    </ligand>
</feature>
<dbReference type="InterPro" id="IPR023193">
    <property type="entry name" value="EPSP_synthase_CS"/>
</dbReference>
<proteinExistence type="inferred from homology"/>
<dbReference type="GO" id="GO:0008652">
    <property type="term" value="P:amino acid biosynthetic process"/>
    <property type="evidence" value="ECO:0007669"/>
    <property type="project" value="UniProtKB-KW"/>
</dbReference>
<sequence length="469" mass="48258">MLISKYSNPEFDPYESDSLVEPGDDGPWEAPTASGPLAATLSLPGSKSLTNRELVLSAISDGASTLRAPLHSRDSTLMVQALRGLGTIVEEVGAGPYGPDLLITPGELTGGTSIDCGLAGTVMRFIPPLAALALGPVSFDGDEAARRRPMRTTVDSLRHLGIDVNDDGRGTLPFSLYGTGEVEGGEIAIDASASSQFVSGLLLVAARFRRGLTLVHTGDTLPSMPHIEMTIATLRERGVEVESPEPGRWVVAPGPIRARSVDIEPDLSNAAPFLVAALVAGGTVTIEGWPDATTQVGAHLEQILPRFGAKVTRSGGALTVDGGAGIIGGAQVPGIELDLSEGGELGPALVALAALADGPSRVTGIGHLRGHETDRLAALAAEINGLGGAVTELPDGLLIEPRPLHGGLWHSYEDHRMATAGAIIGLGVQGVLIDDIATTAKTLPQFAELWTGPLLGRAPAVASDPLGLL</sequence>
<feature type="binding site" evidence="8">
    <location>
        <position position="196"/>
    </location>
    <ligand>
        <name>phosphoenolpyruvate</name>
        <dbReference type="ChEBI" id="CHEBI:58702"/>
    </ligand>
</feature>
<dbReference type="PIRSF" id="PIRSF000505">
    <property type="entry name" value="EPSPS"/>
    <property type="match status" value="1"/>
</dbReference>
<feature type="binding site" evidence="8">
    <location>
        <position position="441"/>
    </location>
    <ligand>
        <name>phosphoenolpyruvate</name>
        <dbReference type="ChEBI" id="CHEBI:58702"/>
    </ligand>
</feature>
<feature type="binding site" evidence="8">
    <location>
        <position position="148"/>
    </location>
    <ligand>
        <name>phosphoenolpyruvate</name>
        <dbReference type="ChEBI" id="CHEBI:58702"/>
    </ligand>
</feature>
<evidence type="ECO:0000259" key="10">
    <source>
        <dbReference type="Pfam" id="PF00275"/>
    </source>
</evidence>
<evidence type="ECO:0000256" key="2">
    <source>
        <dbReference type="ARBA" id="ARBA00009948"/>
    </source>
</evidence>
<dbReference type="HAMAP" id="MF_00210">
    <property type="entry name" value="EPSP_synth"/>
    <property type="match status" value="1"/>
</dbReference>
<comment type="similarity">
    <text evidence="2 8">Belongs to the EPSP synthase family.</text>
</comment>
<keyword evidence="5 8" id="KW-0808">Transferase</keyword>
<protein>
    <recommendedName>
        <fullName evidence="8">3-phosphoshikimate 1-carboxyvinyltransferase</fullName>
        <ecNumber evidence="8">2.5.1.19</ecNumber>
    </recommendedName>
    <alternativeName>
        <fullName evidence="8">5-enolpyruvylshikimate-3-phosphate synthase</fullName>
        <shortName evidence="8">EPSP synthase</shortName>
        <shortName evidence="8">EPSPS</shortName>
    </alternativeName>
</protein>
<dbReference type="Gene3D" id="3.65.10.10">
    <property type="entry name" value="Enolpyruvate transferase domain"/>
    <property type="match status" value="2"/>
</dbReference>
<evidence type="ECO:0000256" key="9">
    <source>
        <dbReference type="SAM" id="MobiDB-lite"/>
    </source>
</evidence>
<keyword evidence="12" id="KW-1185">Reference proteome</keyword>
<evidence type="ECO:0000256" key="5">
    <source>
        <dbReference type="ARBA" id="ARBA00022679"/>
    </source>
</evidence>
<feature type="binding site" evidence="8">
    <location>
        <position position="375"/>
    </location>
    <ligand>
        <name>phosphoenolpyruvate</name>
        <dbReference type="ChEBI" id="CHEBI:58702"/>
    </ligand>
</feature>
<dbReference type="SUPFAM" id="SSF55205">
    <property type="entry name" value="EPT/RTPC-like"/>
    <property type="match status" value="1"/>
</dbReference>
<dbReference type="InterPro" id="IPR013792">
    <property type="entry name" value="RNA3'P_cycl/enolpyr_Trfase_a/b"/>
</dbReference>
<name>A0A542YKD7_9MICO</name>
<comment type="catalytic activity">
    <reaction evidence="7">
        <text>3-phosphoshikimate + phosphoenolpyruvate = 5-O-(1-carboxyvinyl)-3-phosphoshikimate + phosphate</text>
        <dbReference type="Rhea" id="RHEA:21256"/>
        <dbReference type="ChEBI" id="CHEBI:43474"/>
        <dbReference type="ChEBI" id="CHEBI:57701"/>
        <dbReference type="ChEBI" id="CHEBI:58702"/>
        <dbReference type="ChEBI" id="CHEBI:145989"/>
        <dbReference type="EC" id="2.5.1.19"/>
    </reaction>
    <physiologicalReaction direction="left-to-right" evidence="7">
        <dbReference type="Rhea" id="RHEA:21257"/>
    </physiologicalReaction>
</comment>
<feature type="binding site" evidence="8">
    <location>
        <position position="371"/>
    </location>
    <ligand>
        <name>3-phosphoshikimate</name>
        <dbReference type="ChEBI" id="CHEBI:145989"/>
    </ligand>
</feature>
<dbReference type="PANTHER" id="PTHR21090:SF5">
    <property type="entry name" value="PENTAFUNCTIONAL AROM POLYPEPTIDE"/>
    <property type="match status" value="1"/>
</dbReference>
<dbReference type="InterPro" id="IPR006264">
    <property type="entry name" value="EPSP_synthase"/>
</dbReference>
<feature type="binding site" evidence="8">
    <location>
        <position position="194"/>
    </location>
    <ligand>
        <name>3-phosphoshikimate</name>
        <dbReference type="ChEBI" id="CHEBI:145989"/>
    </ligand>
</feature>
<evidence type="ECO:0000256" key="6">
    <source>
        <dbReference type="ARBA" id="ARBA00023141"/>
    </source>
</evidence>
<dbReference type="Pfam" id="PF00275">
    <property type="entry name" value="EPSP_synthase"/>
    <property type="match status" value="1"/>
</dbReference>
<dbReference type="RefSeq" id="WP_141880653.1">
    <property type="nucleotide sequence ID" value="NZ_VFOM01000001.1"/>
</dbReference>
<comment type="caution">
    <text evidence="11">The sequence shown here is derived from an EMBL/GenBank/DDBJ whole genome shotgun (WGS) entry which is preliminary data.</text>
</comment>
<evidence type="ECO:0000313" key="12">
    <source>
        <dbReference type="Proteomes" id="UP000317998"/>
    </source>
</evidence>
<feature type="binding site" evidence="8">
    <location>
        <position position="48"/>
    </location>
    <ligand>
        <name>3-phosphoshikimate</name>
        <dbReference type="ChEBI" id="CHEBI:145989"/>
    </ligand>
</feature>
<feature type="binding site" evidence="8">
    <location>
        <position position="196"/>
    </location>
    <ligand>
        <name>3-phosphoshikimate</name>
        <dbReference type="ChEBI" id="CHEBI:145989"/>
    </ligand>
</feature>
<keyword evidence="6 8" id="KW-0057">Aromatic amino acid biosynthesis</keyword>
<comment type="subcellular location">
    <subcellularLocation>
        <location evidence="8">Cytoplasm</location>
    </subcellularLocation>
</comment>
<feature type="binding site" evidence="8">
    <location>
        <position position="47"/>
    </location>
    <ligand>
        <name>phosphoenolpyruvate</name>
        <dbReference type="ChEBI" id="CHEBI:58702"/>
    </ligand>
</feature>
<feature type="binding site" evidence="8">
    <location>
        <position position="47"/>
    </location>
    <ligand>
        <name>3-phosphoshikimate</name>
        <dbReference type="ChEBI" id="CHEBI:145989"/>
    </ligand>
</feature>
<dbReference type="NCBIfam" id="TIGR01356">
    <property type="entry name" value="aroA"/>
    <property type="match status" value="1"/>
</dbReference>
<dbReference type="EC" id="2.5.1.19" evidence="8"/>
<dbReference type="GO" id="GO:0009073">
    <property type="term" value="P:aromatic amino acid family biosynthetic process"/>
    <property type="evidence" value="ECO:0007669"/>
    <property type="project" value="UniProtKB-KW"/>
</dbReference>
<dbReference type="CDD" id="cd01556">
    <property type="entry name" value="EPSP_synthase"/>
    <property type="match status" value="1"/>
</dbReference>
<evidence type="ECO:0000256" key="3">
    <source>
        <dbReference type="ARBA" id="ARBA00022490"/>
    </source>
</evidence>
<gene>
    <name evidence="8" type="primary">aroA</name>
    <name evidence="11" type="ORF">FB562_1662</name>
</gene>
<dbReference type="UniPathway" id="UPA00053">
    <property type="reaction ID" value="UER00089"/>
</dbReference>
<feature type="binding site" evidence="8">
    <location>
        <position position="223"/>
    </location>
    <ligand>
        <name>3-phosphoshikimate</name>
        <dbReference type="ChEBI" id="CHEBI:145989"/>
    </ligand>
</feature>
<dbReference type="AlphaFoldDB" id="A0A542YKD7"/>
<evidence type="ECO:0000256" key="1">
    <source>
        <dbReference type="ARBA" id="ARBA00004811"/>
    </source>
</evidence>
<reference evidence="11 12" key="1">
    <citation type="submission" date="2019-06" db="EMBL/GenBank/DDBJ databases">
        <title>Sequencing the genomes of 1000 actinobacteria strains.</title>
        <authorList>
            <person name="Klenk H.-P."/>
        </authorList>
    </citation>
    <scope>NUCLEOTIDE SEQUENCE [LARGE SCALE GENOMIC DNA]</scope>
    <source>
        <strain evidence="11 12">DSM 26477</strain>
    </source>
</reference>
<keyword evidence="3 8" id="KW-0963">Cytoplasm</keyword>
<comment type="function">
    <text evidence="8">Catalyzes the transfer of the enolpyruvyl moiety of phosphoenolpyruvate (PEP) to the 5-hydroxyl of shikimate-3-phosphate (S3P) to produce enolpyruvyl shikimate-3-phosphate and inorganic phosphate.</text>
</comment>
<evidence type="ECO:0000256" key="4">
    <source>
        <dbReference type="ARBA" id="ARBA00022605"/>
    </source>
</evidence>